<dbReference type="RefSeq" id="WP_175275774.1">
    <property type="nucleotide sequence ID" value="NZ_CP054836.1"/>
</dbReference>
<protein>
    <submittedName>
        <fullName evidence="1">Uncharacterized protein</fullName>
    </submittedName>
</protein>
<reference evidence="1 2" key="1">
    <citation type="submission" date="2020-06" db="EMBL/GenBank/DDBJ databases">
        <title>Oricola thermophila sp. nov. isolated from a tidal sediments.</title>
        <authorList>
            <person name="Kwon K.K."/>
            <person name="Yang S.-H."/>
            <person name="Park M.-J."/>
        </authorList>
    </citation>
    <scope>NUCLEOTIDE SEQUENCE [LARGE SCALE GENOMIC DNA]</scope>
    <source>
        <strain evidence="1 2">MEBiC13590</strain>
    </source>
</reference>
<accession>A0A6N1VFY1</accession>
<dbReference type="KEGG" id="orm:HTY61_05080"/>
<name>A0A6N1VFY1_9HYPH</name>
<organism evidence="1 2">
    <name type="scientific">Oricola thermophila</name>
    <dbReference type="NCBI Taxonomy" id="2742145"/>
    <lineage>
        <taxon>Bacteria</taxon>
        <taxon>Pseudomonadati</taxon>
        <taxon>Pseudomonadota</taxon>
        <taxon>Alphaproteobacteria</taxon>
        <taxon>Hyphomicrobiales</taxon>
        <taxon>Ahrensiaceae</taxon>
        <taxon>Oricola</taxon>
    </lineage>
</organism>
<evidence type="ECO:0000313" key="1">
    <source>
        <dbReference type="EMBL" id="QKV17877.1"/>
    </source>
</evidence>
<keyword evidence="2" id="KW-1185">Reference proteome</keyword>
<evidence type="ECO:0000313" key="2">
    <source>
        <dbReference type="Proteomes" id="UP000509367"/>
    </source>
</evidence>
<dbReference type="Proteomes" id="UP000509367">
    <property type="component" value="Chromosome"/>
</dbReference>
<dbReference type="AlphaFoldDB" id="A0A6N1VFY1"/>
<sequence length="94" mass="10570">MATGEHERILALAKSAFEAEKSGLWKIDPETASEIHGERCEALWQELRRQVSEAGAGSIPSRPSRAELELQWKKEFVAKLRERLPDLVSEAIEA</sequence>
<proteinExistence type="predicted"/>
<dbReference type="EMBL" id="CP054836">
    <property type="protein sequence ID" value="QKV17877.1"/>
    <property type="molecule type" value="Genomic_DNA"/>
</dbReference>
<gene>
    <name evidence="1" type="ORF">HTY61_05080</name>
</gene>